<dbReference type="PIRSF" id="PIRSF004729">
    <property type="entry name" value="MutL"/>
    <property type="match status" value="1"/>
</dbReference>
<accession>A0A8J6HZ04</accession>
<sequence length="463" mass="49442">MRPYLLIDFGSTYTKLTAVDLAKPAVIGTASALTTVDDGLICGYREALRRLTKEVGPLAFARRLACSSAAGGLRMVAIGLVPELTVEAAKRAALGAGARLVGSFSYELTAADLDELLTLKPDLILLAGGTDGGNKTVLRHNGALLAASPVDAPVILAGNKTVAPEVETTLRQAGKICYRVPNVLPELNRLNIGPVQAKIREVYLERIIYAKGLAEVEREIDGILMPTPAAVQAAAERLATGPGHGRPGWGDLLLVDVGGATTDVHSIAEGRPTKPYVYTHGLPEPKVKRTVEGDLGLRVSAAALLEQYTPELIADLAELPVEEVIARVRARAEAPAYLPESPADQRLEAVLGYLAVKGATERHVGKVEQVYSPQGVCYLQEGKDLTGLQTVIGTGGVFVHSPATRQILAGVLPTPDRPELLKPQAPRFYYDERYLFSTLGLLAKEYPDISFCLLEKALKPVQN</sequence>
<gene>
    <name evidence="1" type="ORF">G5B42_03670</name>
</gene>
<dbReference type="NCBIfam" id="TIGR01319">
    <property type="entry name" value="glmL_fam"/>
    <property type="match status" value="1"/>
</dbReference>
<comment type="caution">
    <text evidence="1">The sequence shown here is derived from an EMBL/GenBank/DDBJ whole genome shotgun (WGS) entry which is preliminary data.</text>
</comment>
<organism evidence="1 2">
    <name type="scientific">Capillibacterium thermochitinicola</name>
    <dbReference type="NCBI Taxonomy" id="2699427"/>
    <lineage>
        <taxon>Bacteria</taxon>
        <taxon>Bacillati</taxon>
        <taxon>Bacillota</taxon>
        <taxon>Capillibacterium</taxon>
    </lineage>
</organism>
<evidence type="ECO:0000313" key="1">
    <source>
        <dbReference type="EMBL" id="MBA2132640.1"/>
    </source>
</evidence>
<dbReference type="EMBL" id="JAAKDE010000006">
    <property type="protein sequence ID" value="MBA2132640.1"/>
    <property type="molecule type" value="Genomic_DNA"/>
</dbReference>
<keyword evidence="2" id="KW-1185">Reference proteome</keyword>
<dbReference type="Pfam" id="PF13941">
    <property type="entry name" value="MutL"/>
    <property type="match status" value="1"/>
</dbReference>
<name>A0A8J6HZ04_9FIRM</name>
<proteinExistence type="predicted"/>
<dbReference type="AlphaFoldDB" id="A0A8J6HZ04"/>
<dbReference type="RefSeq" id="WP_181339094.1">
    <property type="nucleotide sequence ID" value="NZ_JAAKDE010000006.1"/>
</dbReference>
<reference evidence="1" key="1">
    <citation type="submission" date="2020-06" db="EMBL/GenBank/DDBJ databases">
        <title>Novel chitinolytic bacterium.</title>
        <authorList>
            <person name="Ungkulpasvich U."/>
            <person name="Kosugi A."/>
            <person name="Uke A."/>
        </authorList>
    </citation>
    <scope>NUCLEOTIDE SEQUENCE</scope>
    <source>
        <strain evidence="1">UUS1-1</strain>
    </source>
</reference>
<evidence type="ECO:0000313" key="2">
    <source>
        <dbReference type="Proteomes" id="UP000657177"/>
    </source>
</evidence>
<dbReference type="Proteomes" id="UP000657177">
    <property type="component" value="Unassembled WGS sequence"/>
</dbReference>
<dbReference type="NCBIfam" id="NF040745">
    <property type="entry name" value="accessory_GlmL"/>
    <property type="match status" value="1"/>
</dbReference>
<protein>
    <submittedName>
        <fullName evidence="1">Glutamate mutase L</fullName>
    </submittedName>
</protein>
<dbReference type="InterPro" id="IPR006230">
    <property type="entry name" value="MutL"/>
</dbReference>